<evidence type="ECO:0000313" key="1">
    <source>
        <dbReference type="EMBL" id="CAE7026323.1"/>
    </source>
</evidence>
<name>A0A812I9A5_9DINO</name>
<comment type="caution">
    <text evidence="1">The sequence shown here is derived from an EMBL/GenBank/DDBJ whole genome shotgun (WGS) entry which is preliminary data.</text>
</comment>
<evidence type="ECO:0000313" key="2">
    <source>
        <dbReference type="Proteomes" id="UP000604046"/>
    </source>
</evidence>
<dbReference type="AlphaFoldDB" id="A0A812I9A5"/>
<keyword evidence="2" id="KW-1185">Reference proteome</keyword>
<accession>A0A812I9A5</accession>
<organism evidence="1 2">
    <name type="scientific">Symbiodinium natans</name>
    <dbReference type="NCBI Taxonomy" id="878477"/>
    <lineage>
        <taxon>Eukaryota</taxon>
        <taxon>Sar</taxon>
        <taxon>Alveolata</taxon>
        <taxon>Dinophyceae</taxon>
        <taxon>Suessiales</taxon>
        <taxon>Symbiodiniaceae</taxon>
        <taxon>Symbiodinium</taxon>
    </lineage>
</organism>
<protein>
    <submittedName>
        <fullName evidence="1">Uncharacterized protein</fullName>
    </submittedName>
</protein>
<dbReference type="EMBL" id="CAJNDS010000200">
    <property type="protein sequence ID" value="CAE7026323.1"/>
    <property type="molecule type" value="Genomic_DNA"/>
</dbReference>
<sequence>MSASFSALRELWAKAALERSSKAGPLLLATSSFQSCGRAGTMRSRWYESPARGALPRKLLGENRPTSGYHL</sequence>
<gene>
    <name evidence="1" type="ORF">SNAT2548_LOCUS3244</name>
</gene>
<dbReference type="Proteomes" id="UP000604046">
    <property type="component" value="Unassembled WGS sequence"/>
</dbReference>
<reference evidence="1" key="1">
    <citation type="submission" date="2021-02" db="EMBL/GenBank/DDBJ databases">
        <authorList>
            <person name="Dougan E. K."/>
            <person name="Rhodes N."/>
            <person name="Thang M."/>
            <person name="Chan C."/>
        </authorList>
    </citation>
    <scope>NUCLEOTIDE SEQUENCE</scope>
</reference>
<proteinExistence type="predicted"/>